<dbReference type="InterPro" id="IPR002577">
    <property type="entry name" value="HTH_HxlR"/>
</dbReference>
<keyword evidence="3" id="KW-0804">Transcription</keyword>
<dbReference type="PANTHER" id="PTHR33204">
    <property type="entry name" value="TRANSCRIPTIONAL REGULATOR, MARR FAMILY"/>
    <property type="match status" value="1"/>
</dbReference>
<keyword evidence="2" id="KW-0238">DNA-binding</keyword>
<dbReference type="GO" id="GO:0003677">
    <property type="term" value="F:DNA binding"/>
    <property type="evidence" value="ECO:0007669"/>
    <property type="project" value="UniProtKB-KW"/>
</dbReference>
<evidence type="ECO:0000256" key="1">
    <source>
        <dbReference type="ARBA" id="ARBA00023015"/>
    </source>
</evidence>
<dbReference type="PROSITE" id="PS51118">
    <property type="entry name" value="HTH_HXLR"/>
    <property type="match status" value="1"/>
</dbReference>
<dbReference type="SUPFAM" id="SSF46785">
    <property type="entry name" value="Winged helix' DNA-binding domain"/>
    <property type="match status" value="1"/>
</dbReference>
<evidence type="ECO:0000313" key="5">
    <source>
        <dbReference type="EMBL" id="OAF15382.1"/>
    </source>
</evidence>
<organism evidence="5 6">
    <name type="scientific">Bradyrhizobium centrolobii</name>
    <dbReference type="NCBI Taxonomy" id="1505087"/>
    <lineage>
        <taxon>Bacteria</taxon>
        <taxon>Pseudomonadati</taxon>
        <taxon>Pseudomonadota</taxon>
        <taxon>Alphaproteobacteria</taxon>
        <taxon>Hyphomicrobiales</taxon>
        <taxon>Nitrobacteraceae</taxon>
        <taxon>Bradyrhizobium</taxon>
    </lineage>
</organism>
<feature type="domain" description="HTH hxlR-type" evidence="4">
    <location>
        <begin position="12"/>
        <end position="109"/>
    </location>
</feature>
<dbReference type="Gene3D" id="1.10.10.10">
    <property type="entry name" value="Winged helix-like DNA-binding domain superfamily/Winged helix DNA-binding domain"/>
    <property type="match status" value="1"/>
</dbReference>
<dbReference type="EMBL" id="LUUB01000023">
    <property type="protein sequence ID" value="OAF15382.1"/>
    <property type="molecule type" value="Genomic_DNA"/>
</dbReference>
<sequence>MVKRTSFAGDTCPIARSLEAIGDWWSLLIIREALFGLRRFGEFQNKLGMAKNILAVRLRSLVDHGILATAPASDGSAYQEYVLTPKGRGVFPILVALRQWSEEFDDNPEEIATVLVDRDKGRPVRKLELRAEDGRVLNMADTTLKPRPAPRRRSAG</sequence>
<evidence type="ECO:0000313" key="6">
    <source>
        <dbReference type="Proteomes" id="UP000076959"/>
    </source>
</evidence>
<dbReference type="RefSeq" id="WP_063696720.1">
    <property type="nucleotide sequence ID" value="NZ_LUUB01000023.1"/>
</dbReference>
<dbReference type="OrthoDB" id="9782219at2"/>
<dbReference type="STRING" id="1505087.AYJ54_40505"/>
<evidence type="ECO:0000256" key="2">
    <source>
        <dbReference type="ARBA" id="ARBA00023125"/>
    </source>
</evidence>
<dbReference type="InterPro" id="IPR036388">
    <property type="entry name" value="WH-like_DNA-bd_sf"/>
</dbReference>
<name>A0A176Z6J8_9BRAD</name>
<dbReference type="Pfam" id="PF01638">
    <property type="entry name" value="HxlR"/>
    <property type="match status" value="1"/>
</dbReference>
<protein>
    <submittedName>
        <fullName evidence="5">HxlR family transcriptional regulator</fullName>
    </submittedName>
</protein>
<proteinExistence type="predicted"/>
<dbReference type="Proteomes" id="UP000076959">
    <property type="component" value="Unassembled WGS sequence"/>
</dbReference>
<accession>A0A176Z6J8</accession>
<reference evidence="5 6" key="1">
    <citation type="submission" date="2016-03" db="EMBL/GenBank/DDBJ databases">
        <title>Draft Genome Sequence of the Strain BR 10245 (Bradyrhizobium sp.) isolated from nodules of Centrolobium paraense.</title>
        <authorList>
            <person name="Simoes-Araujo J.L.Sr."/>
            <person name="Barauna A.C."/>
            <person name="Silva K."/>
            <person name="Zilli J.E."/>
        </authorList>
    </citation>
    <scope>NUCLEOTIDE SEQUENCE [LARGE SCALE GENOMIC DNA]</scope>
    <source>
        <strain evidence="5 6">BR 10245</strain>
    </source>
</reference>
<keyword evidence="1" id="KW-0805">Transcription regulation</keyword>
<evidence type="ECO:0000259" key="4">
    <source>
        <dbReference type="PROSITE" id="PS51118"/>
    </source>
</evidence>
<dbReference type="InterPro" id="IPR036390">
    <property type="entry name" value="WH_DNA-bd_sf"/>
</dbReference>
<gene>
    <name evidence="5" type="ORF">AYJ54_40505</name>
</gene>
<evidence type="ECO:0000256" key="3">
    <source>
        <dbReference type="ARBA" id="ARBA00023163"/>
    </source>
</evidence>
<keyword evidence="6" id="KW-1185">Reference proteome</keyword>
<comment type="caution">
    <text evidence="5">The sequence shown here is derived from an EMBL/GenBank/DDBJ whole genome shotgun (WGS) entry which is preliminary data.</text>
</comment>
<dbReference type="PANTHER" id="PTHR33204:SF18">
    <property type="entry name" value="TRANSCRIPTIONAL REGULATORY PROTEIN"/>
    <property type="match status" value="1"/>
</dbReference>
<dbReference type="AlphaFoldDB" id="A0A176Z6J8"/>